<sequence>MNQFPCIGQSLFHVRTQKPCRALGGCPSSRLVTIRFNNGSVASVQQEEVVPNETSVCPCCGRSRRPDQDGVCKLCKTVKCPGCCSCNC</sequence>
<organism evidence="1 2">
    <name type="scientific">Desulforamulus aeronauticus DSM 10349</name>
    <dbReference type="NCBI Taxonomy" id="1121421"/>
    <lineage>
        <taxon>Bacteria</taxon>
        <taxon>Bacillati</taxon>
        <taxon>Bacillota</taxon>
        <taxon>Clostridia</taxon>
        <taxon>Eubacteriales</taxon>
        <taxon>Peptococcaceae</taxon>
        <taxon>Desulforamulus</taxon>
    </lineage>
</organism>
<dbReference type="OrthoDB" id="1787285at2"/>
<reference evidence="2" key="1">
    <citation type="submission" date="2016-11" db="EMBL/GenBank/DDBJ databases">
        <authorList>
            <person name="Varghese N."/>
            <person name="Submissions S."/>
        </authorList>
    </citation>
    <scope>NUCLEOTIDE SEQUENCE [LARGE SCALE GENOMIC DNA]</scope>
    <source>
        <strain evidence="2">DSM 10349</strain>
    </source>
</reference>
<accession>A0A1M6U0S3</accession>
<dbReference type="Proteomes" id="UP000183997">
    <property type="component" value="Unassembled WGS sequence"/>
</dbReference>
<proteinExistence type="predicted"/>
<name>A0A1M6U0S3_9FIRM</name>
<dbReference type="RefSeq" id="WP_072914943.1">
    <property type="nucleotide sequence ID" value="NZ_FRAR01000018.1"/>
</dbReference>
<dbReference type="EMBL" id="FRAR01000018">
    <property type="protein sequence ID" value="SHK62753.1"/>
    <property type="molecule type" value="Genomic_DNA"/>
</dbReference>
<dbReference type="AlphaFoldDB" id="A0A1M6U0S3"/>
<keyword evidence="2" id="KW-1185">Reference proteome</keyword>
<gene>
    <name evidence="1" type="ORF">SAMN02745123_02546</name>
</gene>
<evidence type="ECO:0000313" key="1">
    <source>
        <dbReference type="EMBL" id="SHK62753.1"/>
    </source>
</evidence>
<evidence type="ECO:0000313" key="2">
    <source>
        <dbReference type="Proteomes" id="UP000183997"/>
    </source>
</evidence>
<protein>
    <submittedName>
        <fullName evidence="1">Uncharacterized protein</fullName>
    </submittedName>
</protein>
<dbReference type="STRING" id="1121421.SAMN02745123_02546"/>